<keyword evidence="3" id="KW-1185">Reference proteome</keyword>
<feature type="region of interest" description="Disordered" evidence="1">
    <location>
        <begin position="1"/>
        <end position="26"/>
    </location>
</feature>
<evidence type="ECO:0000256" key="1">
    <source>
        <dbReference type="SAM" id="MobiDB-lite"/>
    </source>
</evidence>
<accession>E2B4I2</accession>
<evidence type="ECO:0000313" key="2">
    <source>
        <dbReference type="EMBL" id="EFN89399.1"/>
    </source>
</evidence>
<feature type="region of interest" description="Disordered" evidence="1">
    <location>
        <begin position="59"/>
        <end position="90"/>
    </location>
</feature>
<gene>
    <name evidence="2" type="ORF">EAI_07693</name>
</gene>
<dbReference type="AlphaFoldDB" id="E2B4I2"/>
<reference evidence="2 3" key="1">
    <citation type="journal article" date="2010" name="Science">
        <title>Genomic comparison of the ants Camponotus floridanus and Harpegnathos saltator.</title>
        <authorList>
            <person name="Bonasio R."/>
            <person name="Zhang G."/>
            <person name="Ye C."/>
            <person name="Mutti N.S."/>
            <person name="Fang X."/>
            <person name="Qin N."/>
            <person name="Donahue G."/>
            <person name="Yang P."/>
            <person name="Li Q."/>
            <person name="Li C."/>
            <person name="Zhang P."/>
            <person name="Huang Z."/>
            <person name="Berger S.L."/>
            <person name="Reinberg D."/>
            <person name="Wang J."/>
            <person name="Liebig J."/>
        </authorList>
    </citation>
    <scope>NUCLEOTIDE SEQUENCE [LARGE SCALE GENOMIC DNA]</scope>
    <source>
        <strain evidence="2 3">R22 G/1</strain>
    </source>
</reference>
<dbReference type="Proteomes" id="UP000008237">
    <property type="component" value="Unassembled WGS sequence"/>
</dbReference>
<dbReference type="InParanoid" id="E2B4I2"/>
<name>E2B4I2_HARSA</name>
<organism evidence="3">
    <name type="scientific">Harpegnathos saltator</name>
    <name type="common">Jerdon's jumping ant</name>
    <dbReference type="NCBI Taxonomy" id="610380"/>
    <lineage>
        <taxon>Eukaryota</taxon>
        <taxon>Metazoa</taxon>
        <taxon>Ecdysozoa</taxon>
        <taxon>Arthropoda</taxon>
        <taxon>Hexapoda</taxon>
        <taxon>Insecta</taxon>
        <taxon>Pterygota</taxon>
        <taxon>Neoptera</taxon>
        <taxon>Endopterygota</taxon>
        <taxon>Hymenoptera</taxon>
        <taxon>Apocrita</taxon>
        <taxon>Aculeata</taxon>
        <taxon>Formicoidea</taxon>
        <taxon>Formicidae</taxon>
        <taxon>Ponerinae</taxon>
        <taxon>Ponerini</taxon>
        <taxon>Harpegnathos</taxon>
    </lineage>
</organism>
<evidence type="ECO:0000313" key="3">
    <source>
        <dbReference type="Proteomes" id="UP000008237"/>
    </source>
</evidence>
<proteinExistence type="predicted"/>
<protein>
    <submittedName>
        <fullName evidence="2">Uncharacterized protein</fullName>
    </submittedName>
</protein>
<sequence length="161" mass="18286">MHTSVTLTGSGTRSTSKDTERKRPPSFRIHAVAFSAQKLTAMQRFRYCSALSNEVDGPMGIGRQGRETVPRSIKKDEVWGTRELESSEEAAEPLLNHDNAMSMSTEDDDSNHYPQPSGMYWRRPQLSRMCRAVVRIRNLRARQLYKSLDARVGNQQCDSSH</sequence>
<feature type="compositionally biased region" description="Basic and acidic residues" evidence="1">
    <location>
        <begin position="64"/>
        <end position="85"/>
    </location>
</feature>
<feature type="compositionally biased region" description="Polar residues" evidence="1">
    <location>
        <begin position="1"/>
        <end position="14"/>
    </location>
</feature>
<dbReference type="EMBL" id="GL445562">
    <property type="protein sequence ID" value="EFN89399.1"/>
    <property type="molecule type" value="Genomic_DNA"/>
</dbReference>